<gene>
    <name evidence="1" type="ORF">Lepil_0753</name>
</gene>
<accession>H2CDT5</accession>
<evidence type="ECO:0000313" key="1">
    <source>
        <dbReference type="EMBL" id="EHQ05454.1"/>
    </source>
</evidence>
<reference evidence="1 2" key="1">
    <citation type="submission" date="2011-10" db="EMBL/GenBank/DDBJ databases">
        <title>The Improved High-Quality Draft genome of Leptonema illini DSM 21528.</title>
        <authorList>
            <consortium name="US DOE Joint Genome Institute (JGI-PGF)"/>
            <person name="Lucas S."/>
            <person name="Copeland A."/>
            <person name="Lapidus A."/>
            <person name="Glavina del Rio T."/>
            <person name="Dalin E."/>
            <person name="Tice H."/>
            <person name="Bruce D."/>
            <person name="Goodwin L."/>
            <person name="Pitluck S."/>
            <person name="Peters L."/>
            <person name="Mikhailova N."/>
            <person name="Held B."/>
            <person name="Kyrpides N."/>
            <person name="Mavromatis K."/>
            <person name="Ivanova N."/>
            <person name="Markowitz V."/>
            <person name="Cheng J.-F."/>
            <person name="Hugenholtz P."/>
            <person name="Woyke T."/>
            <person name="Wu D."/>
            <person name="Gronow S."/>
            <person name="Wellnitz S."/>
            <person name="Brambilla E.-M."/>
            <person name="Klenk H.-P."/>
            <person name="Eisen J.A."/>
        </authorList>
    </citation>
    <scope>NUCLEOTIDE SEQUENCE [LARGE SCALE GENOMIC DNA]</scope>
    <source>
        <strain evidence="1 2">DSM 21528</strain>
    </source>
</reference>
<dbReference type="HOGENOM" id="CLU_1394842_0_0_12"/>
<sequence length="195" mass="22575">MHFPAASEGVFQRSLLYRKNLRTLAGMRFYFLLAARGSTKKPELQSPMNQIHAPIETPEAIRSSLSEPEFYGYVLQHTIPDPDPDYEQLHKKLKKSKLELTRDHGIKGRQHFILLKDPDVVIYPVIRKTRFMMKDGKKFLELHSAISDFFGENGAYMPRAWIVMTSTLCSKTGRFLLENDFMISSLIQDGQMYED</sequence>
<protein>
    <submittedName>
        <fullName evidence="1">Uncharacterized protein</fullName>
    </submittedName>
</protein>
<dbReference type="STRING" id="183.GCA_002009735_00867"/>
<organism evidence="1 2">
    <name type="scientific">Leptonema illini DSM 21528</name>
    <dbReference type="NCBI Taxonomy" id="929563"/>
    <lineage>
        <taxon>Bacteria</taxon>
        <taxon>Pseudomonadati</taxon>
        <taxon>Spirochaetota</taxon>
        <taxon>Spirochaetia</taxon>
        <taxon>Leptospirales</taxon>
        <taxon>Leptospiraceae</taxon>
        <taxon>Leptonema</taxon>
    </lineage>
</organism>
<dbReference type="AlphaFoldDB" id="H2CDT5"/>
<name>H2CDT5_9LEPT</name>
<keyword evidence="2" id="KW-1185">Reference proteome</keyword>
<proteinExistence type="predicted"/>
<dbReference type="Proteomes" id="UP000005737">
    <property type="component" value="Unassembled WGS sequence"/>
</dbReference>
<evidence type="ECO:0000313" key="2">
    <source>
        <dbReference type="Proteomes" id="UP000005737"/>
    </source>
</evidence>
<dbReference type="EMBL" id="JH597773">
    <property type="protein sequence ID" value="EHQ05454.1"/>
    <property type="molecule type" value="Genomic_DNA"/>
</dbReference>